<dbReference type="PANTHER" id="PTHR46038:SF7">
    <property type="entry name" value="NUCLEOTIDE-DIPHOSPHO-SUGAR TRANSFERASE FAMILY PROTEIN"/>
    <property type="match status" value="1"/>
</dbReference>
<dbReference type="Gramene" id="Zm00001eb143230_T001">
    <property type="protein sequence ID" value="Zm00001eb143230_P001"/>
    <property type="gene ID" value="Zm00001eb143230"/>
</dbReference>
<evidence type="ECO:0000259" key="2">
    <source>
        <dbReference type="Pfam" id="PF03407"/>
    </source>
</evidence>
<reference evidence="3" key="3">
    <citation type="submission" date="2021-05" db="UniProtKB">
        <authorList>
            <consortium name="EnsemblPlants"/>
        </authorList>
    </citation>
    <scope>IDENTIFICATION</scope>
    <source>
        <strain evidence="3">cv. B73</strain>
    </source>
</reference>
<evidence type="ECO:0000313" key="3">
    <source>
        <dbReference type="EnsemblPlants" id="Zm00001eb143230_P003"/>
    </source>
</evidence>
<feature type="domain" description="Nucleotide-diphospho-sugar transferase" evidence="2">
    <location>
        <begin position="126"/>
        <end position="196"/>
    </location>
</feature>
<gene>
    <name evidence="3" type="primary">LOC100502228</name>
</gene>
<evidence type="ECO:0000256" key="1">
    <source>
        <dbReference type="SAM" id="Coils"/>
    </source>
</evidence>
<evidence type="ECO:0000313" key="4">
    <source>
        <dbReference type="Proteomes" id="UP000007305"/>
    </source>
</evidence>
<dbReference type="Pfam" id="PF03407">
    <property type="entry name" value="Nucleotid_trans"/>
    <property type="match status" value="1"/>
</dbReference>
<reference evidence="4" key="1">
    <citation type="submission" date="2015-12" db="EMBL/GenBank/DDBJ databases">
        <title>Update maize B73 reference genome by single molecule sequencing technologies.</title>
        <authorList>
            <consortium name="Maize Genome Sequencing Project"/>
            <person name="Ware D."/>
        </authorList>
    </citation>
    <scope>NUCLEOTIDE SEQUENCE [LARGE SCALE GENOMIC DNA]</scope>
    <source>
        <strain evidence="4">cv. B73</strain>
    </source>
</reference>
<name>A0A804N8K0_MAIZE</name>
<dbReference type="Proteomes" id="UP000007305">
    <property type="component" value="Chromosome 3"/>
</dbReference>
<dbReference type="Gramene" id="Zm00001eb143230_T003">
    <property type="protein sequence ID" value="Zm00001eb143230_P003"/>
    <property type="gene ID" value="Zm00001eb143230"/>
</dbReference>
<dbReference type="PANTHER" id="PTHR46038">
    <property type="entry name" value="EXPRESSED PROTEIN-RELATED"/>
    <property type="match status" value="1"/>
</dbReference>
<keyword evidence="5" id="KW-1267">Proteomics identification</keyword>
<keyword evidence="4" id="KW-1185">Reference proteome</keyword>
<dbReference type="OrthoDB" id="540503at2759"/>
<dbReference type="EnsemblPlants" id="Zm00001eb143230_T001">
    <property type="protein sequence ID" value="Zm00001eb143230_P001"/>
    <property type="gene ID" value="Zm00001eb143230"/>
</dbReference>
<reference evidence="3" key="2">
    <citation type="submission" date="2019-07" db="EMBL/GenBank/DDBJ databases">
        <authorList>
            <person name="Seetharam A."/>
            <person name="Woodhouse M."/>
            <person name="Cannon E."/>
        </authorList>
    </citation>
    <scope>NUCLEOTIDE SEQUENCE [LARGE SCALE GENOMIC DNA]</scope>
    <source>
        <strain evidence="3">cv. B73</strain>
    </source>
</reference>
<evidence type="ECO:0007829" key="5">
    <source>
        <dbReference type="PeptideAtlas" id="A0A804N8K0"/>
    </source>
</evidence>
<protein>
    <recommendedName>
        <fullName evidence="2">Nucleotide-diphospho-sugar transferase domain-containing protein</fullName>
    </recommendedName>
</protein>
<dbReference type="InterPro" id="IPR044821">
    <property type="entry name" value="At1g28695/At4g15970-like"/>
</dbReference>
<dbReference type="EnsemblPlants" id="Zm00001eb143230_T003">
    <property type="protein sequence ID" value="Zm00001eb143230_P003"/>
    <property type="gene ID" value="Zm00001eb143230"/>
</dbReference>
<keyword evidence="1" id="KW-0175">Coiled coil</keyword>
<organism evidence="3 4">
    <name type="scientific">Zea mays</name>
    <name type="common">Maize</name>
    <dbReference type="NCBI Taxonomy" id="4577"/>
    <lineage>
        <taxon>Eukaryota</taxon>
        <taxon>Viridiplantae</taxon>
        <taxon>Streptophyta</taxon>
        <taxon>Embryophyta</taxon>
        <taxon>Tracheophyta</taxon>
        <taxon>Spermatophyta</taxon>
        <taxon>Magnoliopsida</taxon>
        <taxon>Liliopsida</taxon>
        <taxon>Poales</taxon>
        <taxon>Poaceae</taxon>
        <taxon>PACMAD clade</taxon>
        <taxon>Panicoideae</taxon>
        <taxon>Andropogonodae</taxon>
        <taxon>Andropogoneae</taxon>
        <taxon>Tripsacinae</taxon>
        <taxon>Zea</taxon>
    </lineage>
</organism>
<accession>A0A804N8K0</accession>
<dbReference type="InterPro" id="IPR005069">
    <property type="entry name" value="Nucl-diP-sugar_transferase"/>
</dbReference>
<proteinExistence type="evidence at protein level"/>
<feature type="coiled-coil region" evidence="1">
    <location>
        <begin position="66"/>
        <end position="93"/>
    </location>
</feature>
<dbReference type="AlphaFoldDB" id="A0A804N8K0"/>
<sequence length="198" mass="21546">MGGQQNALHQLVSFILGASAAAVLLFFLTTATSGARFTGISSWANGTTGFDDDAPVQAAPATRANHADAKGAAAEQEDELQRLLRAVADEDRTVIMTSVNEAWAAQDSLLDLFLESFRSGERIAHFVDHLLVVALDGGALERCRAVHPHCYLLPTAAARNLSGEKVFMSKDYIDLVWSKVRLQQRILELGYNFLFTLP</sequence>